<dbReference type="Gene3D" id="3.30.160.660">
    <property type="match status" value="1"/>
</dbReference>
<comment type="caution">
    <text evidence="2">The sequence shown here is derived from an EMBL/GenBank/DDBJ whole genome shotgun (WGS) entry which is preliminary data.</text>
</comment>
<name>A0ABV1RI75_9ALTE</name>
<dbReference type="InterPro" id="IPR003776">
    <property type="entry name" value="YcaO-like_dom"/>
</dbReference>
<evidence type="ECO:0000259" key="1">
    <source>
        <dbReference type="PROSITE" id="PS51664"/>
    </source>
</evidence>
<sequence length="391" mass="43266">MSDVNVNYSFGTDRIVTPEVTLERISPLLKQCGISRCADVTWLDNIGIPVYCAVRPNASFLQLSNGKGLTESAAKVSALMEAIEVFHAENPSKSAITQYSLNELKSSGKNILTSNDLTYQQGIKHFPDMKVEWVRGIELFSQEEVWAPSSLVYFGRQQSFIQTGTNGLASGNHAIEALLHSLYELIERDAISSLSQSGRLNISDLCQILDLKSLPNGELTKLFEHINASGSKLVVLACPSVIKTPTFWAVLLNPETSINATAFNVGFGCHVDPEIALCRAITEAAQSRASIIQGAREDILIKPVWEEKKSPQSSKAYQFFDKLKVDTSWSDISINCSPKFINLQENYAHVLSALSAQGHNKIYKFDLTRDDLNIPVVKLVCPTLRFNSKFF</sequence>
<dbReference type="EMBL" id="JBELOE010000217">
    <property type="protein sequence ID" value="MER2492643.1"/>
    <property type="molecule type" value="Genomic_DNA"/>
</dbReference>
<dbReference type="PANTHER" id="PTHR37809">
    <property type="entry name" value="RIBOSOMAL PROTEIN S12 METHYLTHIOTRANSFERASE ACCESSORY FACTOR YCAO"/>
    <property type="match status" value="1"/>
</dbReference>
<accession>A0ABV1RI75</accession>
<proteinExistence type="predicted"/>
<reference evidence="2 3" key="1">
    <citation type="submission" date="2024-06" db="EMBL/GenBank/DDBJ databases">
        <authorList>
            <person name="Chen R.Y."/>
        </authorList>
    </citation>
    <scope>NUCLEOTIDE SEQUENCE [LARGE SCALE GENOMIC DNA]</scope>
    <source>
        <strain evidence="2 3">D2</strain>
    </source>
</reference>
<feature type="domain" description="YcaO" evidence="1">
    <location>
        <begin position="66"/>
        <end position="391"/>
    </location>
</feature>
<protein>
    <submittedName>
        <fullName evidence="2">YcaO-like family protein</fullName>
    </submittedName>
</protein>
<dbReference type="PANTHER" id="PTHR37809:SF1">
    <property type="entry name" value="RIBOSOMAL PROTEIN S12 METHYLTHIOTRANSFERASE ACCESSORY FACTOR YCAO"/>
    <property type="match status" value="1"/>
</dbReference>
<organism evidence="2 3">
    <name type="scientific">Catenovulum sediminis</name>
    <dbReference type="NCBI Taxonomy" id="1740262"/>
    <lineage>
        <taxon>Bacteria</taxon>
        <taxon>Pseudomonadati</taxon>
        <taxon>Pseudomonadota</taxon>
        <taxon>Gammaproteobacteria</taxon>
        <taxon>Alteromonadales</taxon>
        <taxon>Alteromonadaceae</taxon>
        <taxon>Catenovulum</taxon>
    </lineage>
</organism>
<gene>
    <name evidence="2" type="ORF">ABS311_12225</name>
</gene>
<evidence type="ECO:0000313" key="3">
    <source>
        <dbReference type="Proteomes" id="UP001467690"/>
    </source>
</evidence>
<keyword evidence="3" id="KW-1185">Reference proteome</keyword>
<dbReference type="NCBIfam" id="TIGR00702">
    <property type="entry name" value="YcaO-type kinase domain"/>
    <property type="match status" value="1"/>
</dbReference>
<dbReference type="Pfam" id="PF02624">
    <property type="entry name" value="YcaO"/>
    <property type="match status" value="1"/>
</dbReference>
<dbReference type="RefSeq" id="WP_350402098.1">
    <property type="nucleotide sequence ID" value="NZ_JBELOE010000217.1"/>
</dbReference>
<dbReference type="Proteomes" id="UP001467690">
    <property type="component" value="Unassembled WGS sequence"/>
</dbReference>
<dbReference type="PROSITE" id="PS51664">
    <property type="entry name" value="YCAO"/>
    <property type="match status" value="1"/>
</dbReference>
<evidence type="ECO:0000313" key="2">
    <source>
        <dbReference type="EMBL" id="MER2492643.1"/>
    </source>
</evidence>